<dbReference type="Proteomes" id="UP000255125">
    <property type="component" value="Unassembled WGS sequence"/>
</dbReference>
<evidence type="ECO:0000313" key="8">
    <source>
        <dbReference type="EMBL" id="KWV79217.1"/>
    </source>
</evidence>
<comment type="subunit">
    <text evidence="2">Monomer.</text>
</comment>
<keyword evidence="5 6" id="KW-0408">Iron</keyword>
<dbReference type="PROSITE" id="PS51471">
    <property type="entry name" value="FE2OG_OXY"/>
    <property type="match status" value="1"/>
</dbReference>
<evidence type="ECO:0000256" key="5">
    <source>
        <dbReference type="ARBA" id="ARBA00023004"/>
    </source>
</evidence>
<dbReference type="GO" id="GO:0046872">
    <property type="term" value="F:metal ion binding"/>
    <property type="evidence" value="ECO:0007669"/>
    <property type="project" value="UniProtKB-KW"/>
</dbReference>
<dbReference type="OrthoDB" id="21825at2"/>
<keyword evidence="4 6" id="KW-0560">Oxidoreductase</keyword>
<dbReference type="SUPFAM" id="SSF51197">
    <property type="entry name" value="Clavaminate synthase-like"/>
    <property type="match status" value="1"/>
</dbReference>
<dbReference type="Proteomes" id="UP000063434">
    <property type="component" value="Unassembled WGS sequence"/>
</dbReference>
<organism evidence="8 10">
    <name type="scientific">Pseudomonas fluorescens</name>
    <dbReference type="NCBI Taxonomy" id="294"/>
    <lineage>
        <taxon>Bacteria</taxon>
        <taxon>Pseudomonadati</taxon>
        <taxon>Pseudomonadota</taxon>
        <taxon>Gammaproteobacteria</taxon>
        <taxon>Pseudomonadales</taxon>
        <taxon>Pseudomonadaceae</taxon>
        <taxon>Pseudomonas</taxon>
    </lineage>
</organism>
<evidence type="ECO:0000256" key="2">
    <source>
        <dbReference type="ARBA" id="ARBA00011245"/>
    </source>
</evidence>
<sequence>MDVLNSISLERLESTQADYEISRLRECCVNDGFFYLADHGIRPSLIADALETARQFFALPLSTKNQFCQDRQVVIPKTCRGYVDTFGETLHPPTGPDRKQHFDMGREAPACDLPFTGPNLLPSEGQAPGFAKSMLALQQEVLDRVVPALLRGLALSLGLDRDFFQAFFSNPVLIQRALYYPPSGSGAGKHTDNGMFTLLFQDPRDACALSAFSQGRWIDVPCRANEVVVNLGDMLMKWSNGLFTSTPHQVIHRASSARVSLPFFVYPDIAAVFTPLGSDQTVACRQVMLDNFNSIWVSGQGAGRAREFA</sequence>
<dbReference type="InterPro" id="IPR026992">
    <property type="entry name" value="DIOX_N"/>
</dbReference>
<dbReference type="EMBL" id="LCYC01000012">
    <property type="protein sequence ID" value="KWV79217.1"/>
    <property type="molecule type" value="Genomic_DNA"/>
</dbReference>
<protein>
    <submittedName>
        <fullName evidence="8 9">2OG-Fe(II) oxygenase</fullName>
    </submittedName>
</protein>
<reference evidence="9 11" key="2">
    <citation type="submission" date="2018-06" db="EMBL/GenBank/DDBJ databases">
        <authorList>
            <consortium name="Pathogen Informatics"/>
            <person name="Doyle S."/>
        </authorList>
    </citation>
    <scope>NUCLEOTIDE SEQUENCE [LARGE SCALE GENOMIC DNA]</scope>
    <source>
        <strain evidence="9 11">NCTC10392</strain>
    </source>
</reference>
<dbReference type="PATRIC" id="fig|294.195.peg.1675"/>
<proteinExistence type="inferred from homology"/>
<dbReference type="GO" id="GO:0009693">
    <property type="term" value="P:ethylene biosynthetic process"/>
    <property type="evidence" value="ECO:0007669"/>
    <property type="project" value="UniProtKB-UniPathway"/>
</dbReference>
<evidence type="ECO:0000256" key="1">
    <source>
        <dbReference type="ARBA" id="ARBA00008056"/>
    </source>
</evidence>
<evidence type="ECO:0000256" key="6">
    <source>
        <dbReference type="RuleBase" id="RU003682"/>
    </source>
</evidence>
<dbReference type="GO" id="GO:0016491">
    <property type="term" value="F:oxidoreductase activity"/>
    <property type="evidence" value="ECO:0007669"/>
    <property type="project" value="UniProtKB-KW"/>
</dbReference>
<comment type="similarity">
    <text evidence="1 6">Belongs to the iron/ascorbate-dependent oxidoreductase family.</text>
</comment>
<feature type="domain" description="Fe2OG dioxygenase" evidence="7">
    <location>
        <begin position="168"/>
        <end position="267"/>
    </location>
</feature>
<evidence type="ECO:0000256" key="4">
    <source>
        <dbReference type="ARBA" id="ARBA00023002"/>
    </source>
</evidence>
<dbReference type="RefSeq" id="WP_068575870.1">
    <property type="nucleotide sequence ID" value="NZ_LCYC01000012.1"/>
</dbReference>
<evidence type="ECO:0000313" key="11">
    <source>
        <dbReference type="Proteomes" id="UP000255125"/>
    </source>
</evidence>
<name>A0A109L1B7_PSEFL</name>
<dbReference type="PANTHER" id="PTHR10209">
    <property type="entry name" value="OXIDOREDUCTASE, 2OG-FE II OXYGENASE FAMILY PROTEIN"/>
    <property type="match status" value="1"/>
</dbReference>
<dbReference type="EMBL" id="UGUS01000002">
    <property type="protein sequence ID" value="SUD29145.1"/>
    <property type="molecule type" value="Genomic_DNA"/>
</dbReference>
<evidence type="ECO:0000256" key="3">
    <source>
        <dbReference type="ARBA" id="ARBA00022723"/>
    </source>
</evidence>
<gene>
    <name evidence="9" type="ORF">NCTC10392_01087</name>
    <name evidence="8" type="ORF">PFL603g_01590</name>
</gene>
<dbReference type="InterPro" id="IPR005123">
    <property type="entry name" value="Oxoglu/Fe-dep_dioxygenase_dom"/>
</dbReference>
<dbReference type="Pfam" id="PF03171">
    <property type="entry name" value="2OG-FeII_Oxy"/>
    <property type="match status" value="1"/>
</dbReference>
<dbReference type="PRINTS" id="PR00682">
    <property type="entry name" value="IPNSYNTHASE"/>
</dbReference>
<dbReference type="UniPathway" id="UPA00385"/>
<keyword evidence="3 6" id="KW-0479">Metal-binding</keyword>
<reference evidence="8 10" key="1">
    <citation type="submission" date="2015-05" db="EMBL/GenBank/DDBJ databases">
        <title>A genomic and transcriptomic approach to investigate the blue pigment phenotype in Pseudomonas fluorescens.</title>
        <authorList>
            <person name="Andreani N.A."/>
            <person name="Cardazzo B."/>
        </authorList>
    </citation>
    <scope>NUCLEOTIDE SEQUENCE [LARGE SCALE GENOMIC DNA]</scope>
    <source>
        <strain evidence="8 10">Ps_40</strain>
    </source>
</reference>
<dbReference type="PANTHER" id="PTHR10209:SF881">
    <property type="entry name" value="FI07970P-RELATED"/>
    <property type="match status" value="1"/>
</dbReference>
<accession>A0A109L1B7</accession>
<evidence type="ECO:0000313" key="10">
    <source>
        <dbReference type="Proteomes" id="UP000063434"/>
    </source>
</evidence>
<evidence type="ECO:0000259" key="7">
    <source>
        <dbReference type="PROSITE" id="PS51471"/>
    </source>
</evidence>
<dbReference type="Pfam" id="PF14226">
    <property type="entry name" value="DIOX_N"/>
    <property type="match status" value="1"/>
</dbReference>
<dbReference type="Gene3D" id="2.60.120.330">
    <property type="entry name" value="B-lactam Antibiotic, Isopenicillin N Synthase, Chain"/>
    <property type="match status" value="1"/>
</dbReference>
<evidence type="ECO:0000313" key="9">
    <source>
        <dbReference type="EMBL" id="SUD29145.1"/>
    </source>
</evidence>
<dbReference type="AlphaFoldDB" id="A0A109L1B7"/>
<dbReference type="InterPro" id="IPR027443">
    <property type="entry name" value="IPNS-like_sf"/>
</dbReference>
<dbReference type="InterPro" id="IPR044861">
    <property type="entry name" value="IPNS-like_FE2OG_OXY"/>
</dbReference>